<feature type="transmembrane region" description="Helical" evidence="1">
    <location>
        <begin position="29"/>
        <end position="47"/>
    </location>
</feature>
<sequence length="113" mass="12297">MLPLINIACIKLFSRQIITPILPRELKPWLVAFSFGLLHGFGFAGALTEVGLPQKEIPLALAFFKIGIELGQIILVVAVSATLHLLALKNNWSITAKKVPTYAIGSVAAFWTN</sequence>
<dbReference type="EMBL" id="JACVXB010000008">
    <property type="protein sequence ID" value="MBD0833440.1"/>
    <property type="molecule type" value="Genomic_DNA"/>
</dbReference>
<evidence type="ECO:0000313" key="3">
    <source>
        <dbReference type="Proteomes" id="UP000600588"/>
    </source>
</evidence>
<protein>
    <submittedName>
        <fullName evidence="2">HupE/UreJ family protein</fullName>
    </submittedName>
</protein>
<keyword evidence="3" id="KW-1185">Reference proteome</keyword>
<dbReference type="AlphaFoldDB" id="A0A8J6Q4C7"/>
<keyword evidence="1" id="KW-0472">Membrane</keyword>
<feature type="transmembrane region" description="Helical" evidence="1">
    <location>
        <begin position="59"/>
        <end position="88"/>
    </location>
</feature>
<dbReference type="Pfam" id="PF13795">
    <property type="entry name" value="HupE_UreJ_2"/>
    <property type="match status" value="1"/>
</dbReference>
<gene>
    <name evidence="2" type="ORF">ICJ83_14990</name>
</gene>
<comment type="caution">
    <text evidence="2">The sequence shown here is derived from an EMBL/GenBank/DDBJ whole genome shotgun (WGS) entry which is preliminary data.</text>
</comment>
<accession>A0A8J6Q4C7</accession>
<dbReference type="Proteomes" id="UP000600588">
    <property type="component" value="Unassembled WGS sequence"/>
</dbReference>
<keyword evidence="1" id="KW-1133">Transmembrane helix</keyword>
<proteinExistence type="predicted"/>
<keyword evidence="1" id="KW-0812">Transmembrane</keyword>
<organism evidence="2 3">
    <name type="scientific">Aestuariibaculum sediminum</name>
    <dbReference type="NCBI Taxonomy" id="2770637"/>
    <lineage>
        <taxon>Bacteria</taxon>
        <taxon>Pseudomonadati</taxon>
        <taxon>Bacteroidota</taxon>
        <taxon>Flavobacteriia</taxon>
        <taxon>Flavobacteriales</taxon>
        <taxon>Flavobacteriaceae</taxon>
    </lineage>
</organism>
<reference evidence="2 3" key="1">
    <citation type="submission" date="2020-09" db="EMBL/GenBank/DDBJ databases">
        <title>TT11 complete genome.</title>
        <authorList>
            <person name="Wu Z."/>
        </authorList>
    </citation>
    <scope>NUCLEOTIDE SEQUENCE [LARGE SCALE GENOMIC DNA]</scope>
    <source>
        <strain evidence="2 3">TT11</strain>
    </source>
</reference>
<evidence type="ECO:0000256" key="1">
    <source>
        <dbReference type="SAM" id="Phobius"/>
    </source>
</evidence>
<dbReference type="InterPro" id="IPR032809">
    <property type="entry name" value="Put_HupE_UreJ"/>
</dbReference>
<name>A0A8J6Q4C7_9FLAO</name>
<evidence type="ECO:0000313" key="2">
    <source>
        <dbReference type="EMBL" id="MBD0833440.1"/>
    </source>
</evidence>